<protein>
    <submittedName>
        <fullName evidence="4">Cytochrome C</fullName>
    </submittedName>
</protein>
<evidence type="ECO:0000259" key="3">
    <source>
        <dbReference type="PROSITE" id="PS51000"/>
    </source>
</evidence>
<keyword evidence="1" id="KW-0805">Transcription regulation</keyword>
<dbReference type="InterPro" id="IPR001034">
    <property type="entry name" value="DeoR_HTH"/>
</dbReference>
<organism evidence="4 5">
    <name type="scientific">Saccharomonospora viridis</name>
    <dbReference type="NCBI Taxonomy" id="1852"/>
    <lineage>
        <taxon>Bacteria</taxon>
        <taxon>Bacillati</taxon>
        <taxon>Actinomycetota</taxon>
        <taxon>Actinomycetes</taxon>
        <taxon>Pseudonocardiales</taxon>
        <taxon>Pseudonocardiaceae</taxon>
        <taxon>Saccharomonospora</taxon>
    </lineage>
</organism>
<dbReference type="InterPro" id="IPR036390">
    <property type="entry name" value="WH_DNA-bd_sf"/>
</dbReference>
<dbReference type="PANTHER" id="PTHR30363:SF44">
    <property type="entry name" value="AGA OPERON TRANSCRIPTIONAL REPRESSOR-RELATED"/>
    <property type="match status" value="1"/>
</dbReference>
<reference evidence="4 5" key="1">
    <citation type="submission" date="2014-10" db="EMBL/GenBank/DDBJ databases">
        <title>Genome sequence of Micropolyspora internatus JCM3315.</title>
        <authorList>
            <person name="Shin S.-K."/>
            <person name="Yi H."/>
        </authorList>
    </citation>
    <scope>NUCLEOTIDE SEQUENCE [LARGE SCALE GENOMIC DNA]</scope>
    <source>
        <strain evidence="4 5">JCM 3315</strain>
    </source>
</reference>
<dbReference type="InterPro" id="IPR050313">
    <property type="entry name" value="Carb_Metab_HTH_regulators"/>
</dbReference>
<dbReference type="InterPro" id="IPR036388">
    <property type="entry name" value="WH-like_DNA-bd_sf"/>
</dbReference>
<comment type="caution">
    <text evidence="4">The sequence shown here is derived from an EMBL/GenBank/DDBJ whole genome shotgun (WGS) entry which is preliminary data.</text>
</comment>
<dbReference type="EMBL" id="JRZE01000007">
    <property type="protein sequence ID" value="KHF42360.1"/>
    <property type="molecule type" value="Genomic_DNA"/>
</dbReference>
<gene>
    <name evidence="4" type="ORF">MINT15_38770</name>
</gene>
<sequence length="261" mass="27356">MLARQRQEVILEETRRTGAVRVSDLVSKLGVSDMTIRRDLDVLANRGLVEKVYGGATTVTRTAIADDLDPCAEVRVCHRAIATEAARLVEPGHAIGLSSGPVTRALARALDSVPNLTVVTNSLAVADIAAASAQPQRVVVLTGGVRGESDALVGPLAVQSLRGLHVDLVFLDVHGIAEQAGFTVTDLIESEADRALVEAGGRLIVLADHTRWATVGISTVAALSEADVLISDDGLDEHAREVLAAHVGELVVVPVRSGGQR</sequence>
<accession>A0A837D3V3</accession>
<dbReference type="Pfam" id="PF08220">
    <property type="entry name" value="HTH_DeoR"/>
    <property type="match status" value="1"/>
</dbReference>
<dbReference type="OrthoDB" id="7688673at2"/>
<dbReference type="InterPro" id="IPR037171">
    <property type="entry name" value="NagB/RpiA_transferase-like"/>
</dbReference>
<dbReference type="Gene3D" id="1.10.10.10">
    <property type="entry name" value="Winged helix-like DNA-binding domain superfamily/Winged helix DNA-binding domain"/>
    <property type="match status" value="1"/>
</dbReference>
<dbReference type="GO" id="GO:0003700">
    <property type="term" value="F:DNA-binding transcription factor activity"/>
    <property type="evidence" value="ECO:0007669"/>
    <property type="project" value="InterPro"/>
</dbReference>
<dbReference type="Proteomes" id="UP000030848">
    <property type="component" value="Unassembled WGS sequence"/>
</dbReference>
<dbReference type="InterPro" id="IPR014036">
    <property type="entry name" value="DeoR-like_C"/>
</dbReference>
<dbReference type="AlphaFoldDB" id="A0A837D3V3"/>
<dbReference type="PANTHER" id="PTHR30363">
    <property type="entry name" value="HTH-TYPE TRANSCRIPTIONAL REGULATOR SRLR-RELATED"/>
    <property type="match status" value="1"/>
</dbReference>
<dbReference type="PRINTS" id="PR00037">
    <property type="entry name" value="HTHLACR"/>
</dbReference>
<evidence type="ECO:0000256" key="1">
    <source>
        <dbReference type="ARBA" id="ARBA00023015"/>
    </source>
</evidence>
<dbReference type="Pfam" id="PF00455">
    <property type="entry name" value="DeoRC"/>
    <property type="match status" value="1"/>
</dbReference>
<dbReference type="SUPFAM" id="SSF100950">
    <property type="entry name" value="NagB/RpiA/CoA transferase-like"/>
    <property type="match status" value="1"/>
</dbReference>
<evidence type="ECO:0000313" key="4">
    <source>
        <dbReference type="EMBL" id="KHF42360.1"/>
    </source>
</evidence>
<dbReference type="SMART" id="SM00420">
    <property type="entry name" value="HTH_DEOR"/>
    <property type="match status" value="1"/>
</dbReference>
<proteinExistence type="predicted"/>
<name>A0A837D3V3_9PSEU</name>
<dbReference type="SMART" id="SM01134">
    <property type="entry name" value="DeoRC"/>
    <property type="match status" value="1"/>
</dbReference>
<dbReference type="Gene3D" id="3.40.50.1360">
    <property type="match status" value="1"/>
</dbReference>
<dbReference type="PROSITE" id="PS51000">
    <property type="entry name" value="HTH_DEOR_2"/>
    <property type="match status" value="1"/>
</dbReference>
<dbReference type="RefSeq" id="WP_015787555.1">
    <property type="nucleotide sequence ID" value="NZ_CALJZO010000018.1"/>
</dbReference>
<dbReference type="OMA" id="MLDYAAF"/>
<evidence type="ECO:0000256" key="2">
    <source>
        <dbReference type="ARBA" id="ARBA00023163"/>
    </source>
</evidence>
<dbReference type="SUPFAM" id="SSF46785">
    <property type="entry name" value="Winged helix' DNA-binding domain"/>
    <property type="match status" value="1"/>
</dbReference>
<evidence type="ECO:0000313" key="5">
    <source>
        <dbReference type="Proteomes" id="UP000030848"/>
    </source>
</evidence>
<feature type="domain" description="HTH deoR-type" evidence="3">
    <location>
        <begin position="3"/>
        <end position="58"/>
    </location>
</feature>
<keyword evidence="2" id="KW-0804">Transcription</keyword>